<dbReference type="FunFam" id="3.30.360.10:FF:000030">
    <property type="entry name" value="NAD binding Rossmann fold oxidoreductase"/>
    <property type="match status" value="1"/>
</dbReference>
<dbReference type="GO" id="GO:0016491">
    <property type="term" value="F:oxidoreductase activity"/>
    <property type="evidence" value="ECO:0007669"/>
    <property type="project" value="TreeGrafter"/>
</dbReference>
<evidence type="ECO:0000313" key="2">
    <source>
        <dbReference type="EMBL" id="TPX37816.1"/>
    </source>
</evidence>
<dbReference type="Proteomes" id="UP000320475">
    <property type="component" value="Unassembled WGS sequence"/>
</dbReference>
<protein>
    <recommendedName>
        <fullName evidence="1">Gfo/Idh/MocA-like oxidoreductase N-terminal domain-containing protein</fullName>
    </recommendedName>
</protein>
<dbReference type="GO" id="GO:0000166">
    <property type="term" value="F:nucleotide binding"/>
    <property type="evidence" value="ECO:0007669"/>
    <property type="project" value="InterPro"/>
</dbReference>
<feature type="domain" description="Gfo/Idh/MocA-like oxidoreductase N-terminal" evidence="1">
    <location>
        <begin position="100"/>
        <end position="163"/>
    </location>
</feature>
<dbReference type="PANTHER" id="PTHR42840">
    <property type="entry name" value="NAD(P)-BINDING ROSSMANN-FOLD SUPERFAMILY PROTEIN-RELATED"/>
    <property type="match status" value="1"/>
</dbReference>
<dbReference type="SUPFAM" id="SSF51735">
    <property type="entry name" value="NAD(P)-binding Rossmann-fold domains"/>
    <property type="match status" value="1"/>
</dbReference>
<dbReference type="VEuPathDB" id="FungiDB:SeMB42_g06746"/>
<dbReference type="GO" id="GO:0005737">
    <property type="term" value="C:cytoplasm"/>
    <property type="evidence" value="ECO:0007669"/>
    <property type="project" value="TreeGrafter"/>
</dbReference>
<evidence type="ECO:0000313" key="3">
    <source>
        <dbReference type="EMBL" id="TPX38424.1"/>
    </source>
</evidence>
<dbReference type="Gene3D" id="3.40.50.720">
    <property type="entry name" value="NAD(P)-binding Rossmann-like Domain"/>
    <property type="match status" value="1"/>
</dbReference>
<evidence type="ECO:0000313" key="4">
    <source>
        <dbReference type="Proteomes" id="UP000317494"/>
    </source>
</evidence>
<name>A0A507CJM1_9FUNG</name>
<dbReference type="InterPro" id="IPR000683">
    <property type="entry name" value="Gfo/Idh/MocA-like_OxRdtase_N"/>
</dbReference>
<dbReference type="Gene3D" id="3.30.360.10">
    <property type="entry name" value="Dihydrodipicolinate Reductase, domain 2"/>
    <property type="match status" value="1"/>
</dbReference>
<dbReference type="GO" id="GO:0006740">
    <property type="term" value="P:NADPH regeneration"/>
    <property type="evidence" value="ECO:0007669"/>
    <property type="project" value="TreeGrafter"/>
</dbReference>
<keyword evidence="4" id="KW-1185">Reference proteome</keyword>
<dbReference type="InterPro" id="IPR036291">
    <property type="entry name" value="NAD(P)-bd_dom_sf"/>
</dbReference>
<dbReference type="Proteomes" id="UP000317494">
    <property type="component" value="Unassembled WGS sequence"/>
</dbReference>
<reference evidence="4 5" key="1">
    <citation type="journal article" date="2019" name="Sci. Rep.">
        <title>Comparative genomics of chytrid fungi reveal insights into the obligate biotrophic and pathogenic lifestyle of Synchytrium endobioticum.</title>
        <authorList>
            <person name="van de Vossenberg B.T.L.H."/>
            <person name="Warris S."/>
            <person name="Nguyen H.D.T."/>
            <person name="van Gent-Pelzer M.P.E."/>
            <person name="Joly D.L."/>
            <person name="van de Geest H.C."/>
            <person name="Bonants P.J.M."/>
            <person name="Smith D.S."/>
            <person name="Levesque C.A."/>
            <person name="van der Lee T.A.J."/>
        </authorList>
    </citation>
    <scope>NUCLEOTIDE SEQUENCE [LARGE SCALE GENOMIC DNA]</scope>
    <source>
        <strain evidence="2 5">LEV6574</strain>
        <strain evidence="3 4">MB42</strain>
    </source>
</reference>
<proteinExistence type="predicted"/>
<dbReference type="AlphaFoldDB" id="A0A507CJM1"/>
<comment type="caution">
    <text evidence="3">The sequence shown here is derived from an EMBL/GenBank/DDBJ whole genome shotgun (WGS) entry which is preliminary data.</text>
</comment>
<accession>A0A507CJM1</accession>
<sequence>MEPMSVLMVGTGEYTTGFVHAGASLSDKKVGVVALVLFDMRLRGKIGRISAAGKTGRKNQMIRDHLKRNIGNVYRNVNIHLDLYPADGVDRDVFAYKHAMDRMSPGDAVTIFTPDDTHYEIALYAIRKRLHVLIAKPCVKTLREHQHLIEEAETYNVLVVVEYHKRFDPIYADARERIRTLGDFSFMAAYMSQPKFQLNTFKSWAGKTSDISYYLNSHHIDLHLWAISDRAKPIRVTASASTGVATSPPYECESGTEDTITLMVQWKNTESGNLGTAVYTSSWIAPKAEVHSQQRFFYMGHKGEIRVDQAHRGYEIATDDDGVASINPLFMRYTPDGQGRYAGQGTYGHKSIECWADACIEIKNGRKQPQDFVGVLATIQETVMVTAVLEAGRRSLDDGGKEQVVSS</sequence>
<gene>
    <name evidence="2" type="ORF">SeLEV6574_g07859</name>
    <name evidence="3" type="ORF">SeMB42_g06746</name>
</gene>
<organism evidence="3 4">
    <name type="scientific">Synchytrium endobioticum</name>
    <dbReference type="NCBI Taxonomy" id="286115"/>
    <lineage>
        <taxon>Eukaryota</taxon>
        <taxon>Fungi</taxon>
        <taxon>Fungi incertae sedis</taxon>
        <taxon>Chytridiomycota</taxon>
        <taxon>Chytridiomycota incertae sedis</taxon>
        <taxon>Chytridiomycetes</taxon>
        <taxon>Synchytriales</taxon>
        <taxon>Synchytriaceae</taxon>
        <taxon>Synchytrium</taxon>
    </lineage>
</organism>
<dbReference type="Pfam" id="PF01408">
    <property type="entry name" value="GFO_IDH_MocA"/>
    <property type="match status" value="1"/>
</dbReference>
<dbReference type="SUPFAM" id="SSF55347">
    <property type="entry name" value="Glyceraldehyde-3-phosphate dehydrogenase-like, C-terminal domain"/>
    <property type="match status" value="1"/>
</dbReference>
<evidence type="ECO:0000313" key="5">
    <source>
        <dbReference type="Proteomes" id="UP000320475"/>
    </source>
</evidence>
<dbReference type="OrthoDB" id="2127032at2759"/>
<dbReference type="EMBL" id="QEAM01000635">
    <property type="protein sequence ID" value="TPX37816.1"/>
    <property type="molecule type" value="Genomic_DNA"/>
</dbReference>
<dbReference type="STRING" id="286115.A0A507CJM1"/>
<dbReference type="EMBL" id="QEAN01000402">
    <property type="protein sequence ID" value="TPX38424.1"/>
    <property type="molecule type" value="Genomic_DNA"/>
</dbReference>
<dbReference type="PANTHER" id="PTHR42840:SF6">
    <property type="entry name" value="BINDING ROSSMANN FOLD OXIDOREDUCTASE, PUTATIVE (AFU_ORTHOLOGUE AFUA_3G11930)-RELATED"/>
    <property type="match status" value="1"/>
</dbReference>
<evidence type="ECO:0000259" key="1">
    <source>
        <dbReference type="Pfam" id="PF01408"/>
    </source>
</evidence>